<dbReference type="Gene3D" id="3.30.70.420">
    <property type="entry name" value="Hydroxymethylglutaryl-CoA reductase, class I/II, NAD/NADP-binding domain"/>
    <property type="match status" value="1"/>
</dbReference>
<dbReference type="PANTHER" id="PTHR10572">
    <property type="entry name" value="3-HYDROXY-3-METHYLGLUTARYL-COENZYME A REDUCTASE"/>
    <property type="match status" value="1"/>
</dbReference>
<keyword evidence="2" id="KW-0560">Oxidoreductase</keyword>
<dbReference type="AlphaFoldDB" id="A0A147EHP6"/>
<dbReference type="PATRIC" id="fig|1079994.3.peg.2320"/>
<dbReference type="Pfam" id="PF00368">
    <property type="entry name" value="HMG-CoA_red"/>
    <property type="match status" value="1"/>
</dbReference>
<organism evidence="3 4">
    <name type="scientific">Leucobacter chromiiresistens</name>
    <dbReference type="NCBI Taxonomy" id="1079994"/>
    <lineage>
        <taxon>Bacteria</taxon>
        <taxon>Bacillati</taxon>
        <taxon>Actinomycetota</taxon>
        <taxon>Actinomycetes</taxon>
        <taxon>Micrococcales</taxon>
        <taxon>Microbacteriaceae</taxon>
        <taxon>Leucobacter</taxon>
    </lineage>
</organism>
<dbReference type="PROSITE" id="PS50065">
    <property type="entry name" value="HMG_COA_REDUCTASE_4"/>
    <property type="match status" value="1"/>
</dbReference>
<gene>
    <name evidence="3" type="ORF">NS354_10205</name>
</gene>
<evidence type="ECO:0000256" key="2">
    <source>
        <dbReference type="ARBA" id="ARBA00023002"/>
    </source>
</evidence>
<comment type="caution">
    <text evidence="3">The sequence shown here is derived from an EMBL/GenBank/DDBJ whole genome shotgun (WGS) entry which is preliminary data.</text>
</comment>
<proteinExistence type="inferred from homology"/>
<evidence type="ECO:0000256" key="1">
    <source>
        <dbReference type="ARBA" id="ARBA00007661"/>
    </source>
</evidence>
<reference evidence="3 4" key="1">
    <citation type="journal article" date="2016" name="Front. Microbiol.">
        <title>Genomic Resource of Rice Seed Associated Bacteria.</title>
        <authorList>
            <person name="Midha S."/>
            <person name="Bansal K."/>
            <person name="Sharma S."/>
            <person name="Kumar N."/>
            <person name="Patil P.P."/>
            <person name="Chaudhry V."/>
            <person name="Patil P.B."/>
        </authorList>
    </citation>
    <scope>NUCLEOTIDE SEQUENCE [LARGE SCALE GENOMIC DNA]</scope>
    <source>
        <strain evidence="3 4">NS354</strain>
    </source>
</reference>
<dbReference type="OrthoDB" id="9794902at2"/>
<dbReference type="GO" id="GO:0015936">
    <property type="term" value="P:coenzyme A metabolic process"/>
    <property type="evidence" value="ECO:0007669"/>
    <property type="project" value="InterPro"/>
</dbReference>
<keyword evidence="4" id="KW-1185">Reference proteome</keyword>
<dbReference type="InterPro" id="IPR009029">
    <property type="entry name" value="HMG_CoA_Rdtase_sub-bd_dom_sf"/>
</dbReference>
<sequence>MSVPEHAHRETVTEIPTSWVGPIRITGTSVSGEISVPLATYETPLWPSVGRGARVSRAVEGGIRTVVTGERMTRSVLFTARGAVGAQIAAQTIEARFGELQEVVTGGSRHAKLLEAHPEIVGNLLFVRFAFTTGDASGHNMVTNAADALMERILSWGLELEYGSISGNYCSDKKATAVNGILGRGRSVVAEILIPHELVASGLRTDAQRVTDMVVRKNLVGSTIAGAIRSANAHYANMLLGFYLATGQDAANIVEGSQGITYAENREEGLYFSCTVPHLIVGTVGNGKHLPHIEEALTRIGCREDREPGENARRLAELMAATVLCGELSLIAAQTNPGELMAAHLRIERKETPNA</sequence>
<dbReference type="SUPFAM" id="SSF56542">
    <property type="entry name" value="Substrate-binding domain of HMG-CoA reductase"/>
    <property type="match status" value="1"/>
</dbReference>
<dbReference type="InterPro" id="IPR023074">
    <property type="entry name" value="HMG_CoA_Rdtase_cat_sf"/>
</dbReference>
<dbReference type="InterPro" id="IPR002202">
    <property type="entry name" value="HMG_CoA_Rdtase"/>
</dbReference>
<dbReference type="InterPro" id="IPR009023">
    <property type="entry name" value="HMG_CoA_Rdtase_NAD(P)-bd_sf"/>
</dbReference>
<dbReference type="GO" id="GO:0004420">
    <property type="term" value="F:hydroxymethylglutaryl-CoA reductase (NADPH) activity"/>
    <property type="evidence" value="ECO:0007669"/>
    <property type="project" value="InterPro"/>
</dbReference>
<name>A0A147EHP6_9MICO</name>
<protein>
    <submittedName>
        <fullName evidence="3">Hydroxymethylglutaryl-CoA reductase</fullName>
    </submittedName>
</protein>
<dbReference type="PANTHER" id="PTHR10572:SF24">
    <property type="entry name" value="3-HYDROXY-3-METHYLGLUTARYL-COENZYME A REDUCTASE"/>
    <property type="match status" value="1"/>
</dbReference>
<dbReference type="RefSeq" id="WP_058594390.1">
    <property type="nucleotide sequence ID" value="NZ_LDRK01000079.1"/>
</dbReference>
<dbReference type="Proteomes" id="UP000070810">
    <property type="component" value="Unassembled WGS sequence"/>
</dbReference>
<evidence type="ECO:0000313" key="3">
    <source>
        <dbReference type="EMBL" id="KTR83921.1"/>
    </source>
</evidence>
<comment type="similarity">
    <text evidence="1">Belongs to the HMG-CoA reductase family.</text>
</comment>
<evidence type="ECO:0000313" key="4">
    <source>
        <dbReference type="Proteomes" id="UP000070810"/>
    </source>
</evidence>
<dbReference type="SUPFAM" id="SSF55035">
    <property type="entry name" value="NAD-binding domain of HMG-CoA reductase"/>
    <property type="match status" value="1"/>
</dbReference>
<dbReference type="PRINTS" id="PR00071">
    <property type="entry name" value="HMGCOARDTASE"/>
</dbReference>
<dbReference type="Gene3D" id="3.90.770.10">
    <property type="entry name" value="3-hydroxy-3-methylglutaryl-coenzyme A Reductase, Chain A, domain 2"/>
    <property type="match status" value="1"/>
</dbReference>
<accession>A0A147EHP6</accession>
<dbReference type="EMBL" id="LDRK01000079">
    <property type="protein sequence ID" value="KTR83921.1"/>
    <property type="molecule type" value="Genomic_DNA"/>
</dbReference>